<accession>A0A5C7STD0</accession>
<name>A0A5C7STD0_THASP</name>
<dbReference type="Proteomes" id="UP000321192">
    <property type="component" value="Unassembled WGS sequence"/>
</dbReference>
<dbReference type="InterPro" id="IPR017467">
    <property type="entry name" value="CHP03016_PEP-CTERM"/>
</dbReference>
<feature type="signal peptide" evidence="2">
    <location>
        <begin position="1"/>
        <end position="37"/>
    </location>
</feature>
<reference evidence="3 4" key="1">
    <citation type="submission" date="2018-09" db="EMBL/GenBank/DDBJ databases">
        <title>Metagenome Assembled Genomes from an Advanced Water Purification Facility.</title>
        <authorList>
            <person name="Stamps B.W."/>
            <person name="Spear J.R."/>
        </authorList>
    </citation>
    <scope>NUCLEOTIDE SEQUENCE [LARGE SCALE GENOMIC DNA]</scope>
    <source>
        <strain evidence="3">Bin_27_1</strain>
    </source>
</reference>
<dbReference type="EMBL" id="SSFD01000127">
    <property type="protein sequence ID" value="TXH85901.1"/>
    <property type="molecule type" value="Genomic_DNA"/>
</dbReference>
<dbReference type="NCBIfam" id="TIGR03016">
    <property type="entry name" value="pepcterm_hypo_1"/>
    <property type="match status" value="1"/>
</dbReference>
<feature type="chain" id="PRO_5022992757" evidence="2">
    <location>
        <begin position="38"/>
        <end position="505"/>
    </location>
</feature>
<protein>
    <submittedName>
        <fullName evidence="3">TIGR03016 family PEP-CTERM system-associated outer membrane protein</fullName>
    </submittedName>
</protein>
<evidence type="ECO:0000256" key="1">
    <source>
        <dbReference type="SAM" id="MobiDB-lite"/>
    </source>
</evidence>
<gene>
    <name evidence="3" type="ORF">E6Q80_08815</name>
</gene>
<keyword evidence="2" id="KW-0732">Signal</keyword>
<evidence type="ECO:0000313" key="4">
    <source>
        <dbReference type="Proteomes" id="UP000321192"/>
    </source>
</evidence>
<evidence type="ECO:0000256" key="2">
    <source>
        <dbReference type="SAM" id="SignalP"/>
    </source>
</evidence>
<feature type="region of interest" description="Disordered" evidence="1">
    <location>
        <begin position="179"/>
        <end position="199"/>
    </location>
</feature>
<evidence type="ECO:0000313" key="3">
    <source>
        <dbReference type="EMBL" id="TXH85901.1"/>
    </source>
</evidence>
<dbReference type="AlphaFoldDB" id="A0A5C7STD0"/>
<comment type="caution">
    <text evidence="3">The sequence shown here is derived from an EMBL/GenBank/DDBJ whole genome shotgun (WGS) entry which is preliminary data.</text>
</comment>
<sequence length="505" mass="54503">MGKRPKPVPRRPEPRRTGLVAGACVLALLCPATGAVAQSTRVTPTFDTELTWTDNAGLDREGGRDWLLEVSPGVSVSRSAGRLNGSLSARLRNLVHSSASEDDSTYLSFDGRGAYEALEDLLFLDFSGGITRNNYSAFSGRAPGDPFGFDKDNEVRYWSITPRLESDLRFGEAARGSVSYSSSGVRSNSSGLGDQSADTVEASLADPGGLRFFGWGLAYARTESDGGTAATGQRGEESVRGTLYANVSPQLRLRGIVGHESNDYADGRKDSSGIVGAGVDWYPTDRTSLAATVEDRVFGRGYDLALNHRMRRAVFFLGATRDVSSLAQTLGTVVLADRDCFMRVRDIADPIEREQALNECLTFGVLRSNAAYVERAFRGGVSLLGVRNTLSLSASRSDRSRIGSTTGLLPEDDLRDTERVRITTTTLAWSHTLSGTSSLYATLARSDSESAADADLALRRLTGTVGVDRTLGPRTRAGLRYRYEKTEGESDYTTNSVTAILGMRF</sequence>
<feature type="compositionally biased region" description="Low complexity" evidence="1">
    <location>
        <begin position="179"/>
        <end position="193"/>
    </location>
</feature>
<proteinExistence type="predicted"/>
<organism evidence="3 4">
    <name type="scientific">Thauera aminoaromatica</name>
    <dbReference type="NCBI Taxonomy" id="164330"/>
    <lineage>
        <taxon>Bacteria</taxon>
        <taxon>Pseudomonadati</taxon>
        <taxon>Pseudomonadota</taxon>
        <taxon>Betaproteobacteria</taxon>
        <taxon>Rhodocyclales</taxon>
        <taxon>Zoogloeaceae</taxon>
        <taxon>Thauera</taxon>
    </lineage>
</organism>